<name>A0A835UES6_VANPL</name>
<dbReference type="OrthoDB" id="46529at2759"/>
<gene>
    <name evidence="1" type="ORF">HPP92_023597</name>
</gene>
<accession>A0A835UES6</accession>
<organism evidence="1 2">
    <name type="scientific">Vanilla planifolia</name>
    <name type="common">Vanilla</name>
    <dbReference type="NCBI Taxonomy" id="51239"/>
    <lineage>
        <taxon>Eukaryota</taxon>
        <taxon>Viridiplantae</taxon>
        <taxon>Streptophyta</taxon>
        <taxon>Embryophyta</taxon>
        <taxon>Tracheophyta</taxon>
        <taxon>Spermatophyta</taxon>
        <taxon>Magnoliopsida</taxon>
        <taxon>Liliopsida</taxon>
        <taxon>Asparagales</taxon>
        <taxon>Orchidaceae</taxon>
        <taxon>Vanilloideae</taxon>
        <taxon>Vanilleae</taxon>
        <taxon>Vanilla</taxon>
    </lineage>
</organism>
<comment type="caution">
    <text evidence="1">The sequence shown here is derived from an EMBL/GenBank/DDBJ whole genome shotgun (WGS) entry which is preliminary data.</text>
</comment>
<reference evidence="1 2" key="1">
    <citation type="journal article" date="2020" name="Nat. Food">
        <title>A phased Vanilla planifolia genome enables genetic improvement of flavour and production.</title>
        <authorList>
            <person name="Hasing T."/>
            <person name="Tang H."/>
            <person name="Brym M."/>
            <person name="Khazi F."/>
            <person name="Huang T."/>
            <person name="Chambers A.H."/>
        </authorList>
    </citation>
    <scope>NUCLEOTIDE SEQUENCE [LARGE SCALE GENOMIC DNA]</scope>
    <source>
        <tissue evidence="1">Leaf</tissue>
    </source>
</reference>
<dbReference type="AlphaFoldDB" id="A0A835UES6"/>
<keyword evidence="2" id="KW-1185">Reference proteome</keyword>
<protein>
    <submittedName>
        <fullName evidence="1">Uncharacterized protein</fullName>
    </submittedName>
</protein>
<dbReference type="Proteomes" id="UP000636800">
    <property type="component" value="Chromosome 12"/>
</dbReference>
<dbReference type="EMBL" id="JADCNL010000012">
    <property type="protein sequence ID" value="KAG0458440.1"/>
    <property type="molecule type" value="Genomic_DNA"/>
</dbReference>
<sequence length="118" mass="13353">MDACGHKLIEIHQLGFHVASPYPFSLLPLFDSRTASTLSWGNNFVIKGFINLSLDKLSADQATWDVEEHRNRHGSVYRQGVCIRFLAQQLMHMSLIHITEQLAKCVTHALPLTVKVLK</sequence>
<evidence type="ECO:0000313" key="2">
    <source>
        <dbReference type="Proteomes" id="UP000636800"/>
    </source>
</evidence>
<proteinExistence type="predicted"/>
<evidence type="ECO:0000313" key="1">
    <source>
        <dbReference type="EMBL" id="KAG0458440.1"/>
    </source>
</evidence>